<dbReference type="PANTHER" id="PTHR46623:SF6">
    <property type="entry name" value="ALPHA_BETA-HYDROLASES SUPERFAMILY PROTEIN"/>
    <property type="match status" value="1"/>
</dbReference>
<dbReference type="Gene3D" id="3.40.50.1820">
    <property type="entry name" value="alpha/beta hydrolase"/>
    <property type="match status" value="1"/>
</dbReference>
<accession>A0A7G1P470</accession>
<evidence type="ECO:0000313" key="2">
    <source>
        <dbReference type="EMBL" id="BCL28620.1"/>
    </source>
</evidence>
<dbReference type="AlphaFoldDB" id="A0A7G1P470"/>
<dbReference type="InterPro" id="IPR029058">
    <property type="entry name" value="AB_hydrolase_fold"/>
</dbReference>
<dbReference type="GO" id="GO:0016787">
    <property type="term" value="F:hydrolase activity"/>
    <property type="evidence" value="ECO:0007669"/>
    <property type="project" value="InterPro"/>
</dbReference>
<dbReference type="RefSeq" id="WP_245702235.1">
    <property type="nucleotide sequence ID" value="NZ_AP023440.1"/>
</dbReference>
<name>A0A7G1P470_9ACTN</name>
<sequence>MKEGMIVEVVGFRGHEDTVIEGYLARPVTAEPTPGVVVLHHAPGLDPWCKEVVRRFASRGYTAISPHLYHRRGPGHWADVAAAARAEGLAKAMPNEQVMGDIAGAAEYVRAQPGANGKVGVIGFCSGGRQAFLAACDVPSLDAAVDCWGGSIFPQPPDPSRPGPAPKGVIHRAPDMSMPLLGIFGNEDLNPTPEQVDEMERVLTKHGKSFEFFRYDGAGHAFFASDKPNYRQEQAVDGWERVFGFYHEHLR</sequence>
<evidence type="ECO:0000313" key="3">
    <source>
        <dbReference type="Proteomes" id="UP000516444"/>
    </source>
</evidence>
<organism evidence="2 3">
    <name type="scientific">Streptomyces aurantiacus</name>
    <dbReference type="NCBI Taxonomy" id="47760"/>
    <lineage>
        <taxon>Bacteria</taxon>
        <taxon>Bacillati</taxon>
        <taxon>Actinomycetota</taxon>
        <taxon>Actinomycetes</taxon>
        <taxon>Kitasatosporales</taxon>
        <taxon>Streptomycetaceae</taxon>
        <taxon>Streptomyces</taxon>
        <taxon>Streptomyces aurantiacus group</taxon>
    </lineage>
</organism>
<dbReference type="Proteomes" id="UP000516444">
    <property type="component" value="Chromosome"/>
</dbReference>
<protein>
    <submittedName>
        <fullName evidence="2">Carboxymethylenebutenolidase</fullName>
    </submittedName>
</protein>
<dbReference type="Pfam" id="PF01738">
    <property type="entry name" value="DLH"/>
    <property type="match status" value="1"/>
</dbReference>
<gene>
    <name evidence="2" type="ORF">GCM10017557_34790</name>
</gene>
<proteinExistence type="predicted"/>
<keyword evidence="3" id="KW-1185">Reference proteome</keyword>
<dbReference type="KEGG" id="sgm:GCM10017557_34790"/>
<dbReference type="InterPro" id="IPR051049">
    <property type="entry name" value="Dienelactone_hydrolase-like"/>
</dbReference>
<dbReference type="SUPFAM" id="SSF53474">
    <property type="entry name" value="alpha/beta-Hydrolases"/>
    <property type="match status" value="1"/>
</dbReference>
<reference evidence="2 3" key="1">
    <citation type="journal article" date="2014" name="Int. J. Syst. Evol. Microbiol.">
        <title>Complete genome sequence of Corynebacterium casei LMG S-19264T (=DSM 44701T), isolated from a smear-ripened cheese.</title>
        <authorList>
            <consortium name="US DOE Joint Genome Institute (JGI-PGF)"/>
            <person name="Walter F."/>
            <person name="Albersmeier A."/>
            <person name="Kalinowski J."/>
            <person name="Ruckert C."/>
        </authorList>
    </citation>
    <scope>NUCLEOTIDE SEQUENCE [LARGE SCALE GENOMIC DNA]</scope>
    <source>
        <strain evidence="2 3">JCM 4677</strain>
    </source>
</reference>
<dbReference type="EMBL" id="AP023440">
    <property type="protein sequence ID" value="BCL28620.1"/>
    <property type="molecule type" value="Genomic_DNA"/>
</dbReference>
<dbReference type="PANTHER" id="PTHR46623">
    <property type="entry name" value="CARBOXYMETHYLENEBUTENOLIDASE-RELATED"/>
    <property type="match status" value="1"/>
</dbReference>
<evidence type="ECO:0000259" key="1">
    <source>
        <dbReference type="Pfam" id="PF01738"/>
    </source>
</evidence>
<feature type="domain" description="Dienelactone hydrolase" evidence="1">
    <location>
        <begin position="20"/>
        <end position="249"/>
    </location>
</feature>
<dbReference type="InterPro" id="IPR002925">
    <property type="entry name" value="Dienelactn_hydro"/>
</dbReference>